<reference evidence="3 4" key="1">
    <citation type="submission" date="2015-01" db="EMBL/GenBank/DDBJ databases">
        <authorList>
            <person name="Xiang T."/>
            <person name="Song Y."/>
            <person name="Huang L."/>
            <person name="Wang B."/>
            <person name="Wu P."/>
        </authorList>
    </citation>
    <scope>NUCLEOTIDE SEQUENCE [LARGE SCALE GENOMIC DNA]</scope>
    <source>
        <strain evidence="3 4">CcD38</strain>
    </source>
</reference>
<feature type="transmembrane region" description="Helical" evidence="2">
    <location>
        <begin position="5"/>
        <end position="22"/>
    </location>
</feature>
<keyword evidence="2" id="KW-0472">Membrane</keyword>
<proteinExistence type="predicted"/>
<evidence type="ECO:0000256" key="1">
    <source>
        <dbReference type="SAM" id="MobiDB-lite"/>
    </source>
</evidence>
<accession>A0A0B7I836</accession>
<dbReference type="RefSeq" id="WP_042344731.1">
    <property type="nucleotide sequence ID" value="NZ_CDOI01000163.1"/>
</dbReference>
<feature type="transmembrane region" description="Helical" evidence="2">
    <location>
        <begin position="42"/>
        <end position="61"/>
    </location>
</feature>
<feature type="region of interest" description="Disordered" evidence="1">
    <location>
        <begin position="69"/>
        <end position="91"/>
    </location>
</feature>
<keyword evidence="2" id="KW-0812">Transmembrane</keyword>
<gene>
    <name evidence="3" type="ORF">CCAND38_500006</name>
</gene>
<dbReference type="Proteomes" id="UP000045051">
    <property type="component" value="Unassembled WGS sequence"/>
</dbReference>
<protein>
    <recommendedName>
        <fullName evidence="5">Outer membrane assembly protein</fullName>
    </recommendedName>
</protein>
<evidence type="ECO:0000256" key="2">
    <source>
        <dbReference type="SAM" id="Phobius"/>
    </source>
</evidence>
<evidence type="ECO:0000313" key="4">
    <source>
        <dbReference type="Proteomes" id="UP000045051"/>
    </source>
</evidence>
<keyword evidence="4" id="KW-1185">Reference proteome</keyword>
<organism evidence="3 4">
    <name type="scientific">Capnocytophaga canis</name>
    <dbReference type="NCBI Taxonomy" id="1848903"/>
    <lineage>
        <taxon>Bacteria</taxon>
        <taxon>Pseudomonadati</taxon>
        <taxon>Bacteroidota</taxon>
        <taxon>Flavobacteriia</taxon>
        <taxon>Flavobacteriales</taxon>
        <taxon>Flavobacteriaceae</taxon>
        <taxon>Capnocytophaga</taxon>
    </lineage>
</organism>
<evidence type="ECO:0008006" key="5">
    <source>
        <dbReference type="Google" id="ProtNLM"/>
    </source>
</evidence>
<dbReference type="AlphaFoldDB" id="A0A0B7I836"/>
<name>A0A0B7I836_9FLAO</name>
<evidence type="ECO:0000313" key="3">
    <source>
        <dbReference type="EMBL" id="CEN47885.1"/>
    </source>
</evidence>
<dbReference type="EMBL" id="CDOI01000163">
    <property type="protein sequence ID" value="CEN47885.1"/>
    <property type="molecule type" value="Genomic_DNA"/>
</dbReference>
<sequence>MKYIIGIIIVLIVLSVGAYFLADLWEYDTLITPEQLRKSAVTVMIVGTISVLLLIFVPFFFKDHAKGYDKNHNGIAQPKKKHIKKERNSEK</sequence>
<keyword evidence="2" id="KW-1133">Transmembrane helix</keyword>